<accession>A0A329MMA9</accession>
<dbReference type="EMBL" id="QMFB01000006">
    <property type="protein sequence ID" value="RAV20985.1"/>
    <property type="molecule type" value="Genomic_DNA"/>
</dbReference>
<reference evidence="2 3" key="1">
    <citation type="journal article" date="2009" name="Int. J. Syst. Evol. Microbiol.">
        <title>Paenibacillus contaminans sp. nov., isolated from a contaminated laboratory plate.</title>
        <authorList>
            <person name="Chou J.H."/>
            <person name="Lee J.H."/>
            <person name="Lin M.C."/>
            <person name="Chang P.S."/>
            <person name="Arun A.B."/>
            <person name="Young C.C."/>
            <person name="Chen W.M."/>
        </authorList>
    </citation>
    <scope>NUCLEOTIDE SEQUENCE [LARGE SCALE GENOMIC DNA]</scope>
    <source>
        <strain evidence="2 3">CKOBP-6</strain>
    </source>
</reference>
<dbReference type="SUPFAM" id="SSF51658">
    <property type="entry name" value="Xylose isomerase-like"/>
    <property type="match status" value="1"/>
</dbReference>
<dbReference type="GO" id="GO:0016853">
    <property type="term" value="F:isomerase activity"/>
    <property type="evidence" value="ECO:0007669"/>
    <property type="project" value="UniProtKB-KW"/>
</dbReference>
<dbReference type="InterPro" id="IPR036237">
    <property type="entry name" value="Xyl_isomerase-like_sf"/>
</dbReference>
<organism evidence="2 3">
    <name type="scientific">Paenibacillus contaminans</name>
    <dbReference type="NCBI Taxonomy" id="450362"/>
    <lineage>
        <taxon>Bacteria</taxon>
        <taxon>Bacillati</taxon>
        <taxon>Bacillota</taxon>
        <taxon>Bacilli</taxon>
        <taxon>Bacillales</taxon>
        <taxon>Paenibacillaceae</taxon>
        <taxon>Paenibacillus</taxon>
    </lineage>
</organism>
<dbReference type="Proteomes" id="UP000250369">
    <property type="component" value="Unassembled WGS sequence"/>
</dbReference>
<dbReference type="OrthoDB" id="2555274at2"/>
<gene>
    <name evidence="2" type="ORF">DQG23_12920</name>
</gene>
<dbReference type="AlphaFoldDB" id="A0A329MMA9"/>
<comment type="caution">
    <text evidence="2">The sequence shown here is derived from an EMBL/GenBank/DDBJ whole genome shotgun (WGS) entry which is preliminary data.</text>
</comment>
<dbReference type="RefSeq" id="WP_113031265.1">
    <property type="nucleotide sequence ID" value="NZ_QMFB01000006.1"/>
</dbReference>
<name>A0A329MMA9_9BACL</name>
<dbReference type="Gene3D" id="3.20.20.150">
    <property type="entry name" value="Divalent-metal-dependent TIM barrel enzymes"/>
    <property type="match status" value="1"/>
</dbReference>
<evidence type="ECO:0000313" key="3">
    <source>
        <dbReference type="Proteomes" id="UP000250369"/>
    </source>
</evidence>
<proteinExistence type="predicted"/>
<evidence type="ECO:0000259" key="1">
    <source>
        <dbReference type="Pfam" id="PF01261"/>
    </source>
</evidence>
<dbReference type="Pfam" id="PF01261">
    <property type="entry name" value="AP_endonuc_2"/>
    <property type="match status" value="1"/>
</dbReference>
<keyword evidence="2" id="KW-0413">Isomerase</keyword>
<sequence>MTIKMFKSLWGTEELSYRESFALIAEAGYDGVESGVPAPEHEGEFAELLDEYKLDYIALISSSGSHAETFAHGLERAAALKPLLVISHSARDCMPYEEQLHFFRQALEAERSAGVPVGHETHRRRAMFTPWTTAQLLRDLPELKITADFSHWCCVCESLLEDQTEALQLAFERTLHVHARVGYAEGPQVPHPAAPEYARELDAHTVWWRQIVELRRRSGFTHTTVTPEFGPPGYMHTLPFTNRPVADLWDTCLWMANYVRANIV</sequence>
<evidence type="ECO:0000313" key="2">
    <source>
        <dbReference type="EMBL" id="RAV20985.1"/>
    </source>
</evidence>
<keyword evidence="3" id="KW-1185">Reference proteome</keyword>
<protein>
    <submittedName>
        <fullName evidence="2">Sugar phosphate isomerase/epimerase</fullName>
    </submittedName>
</protein>
<feature type="domain" description="Xylose isomerase-like TIM barrel" evidence="1">
    <location>
        <begin position="21"/>
        <end position="179"/>
    </location>
</feature>
<dbReference type="InterPro" id="IPR013022">
    <property type="entry name" value="Xyl_isomerase-like_TIM-brl"/>
</dbReference>